<dbReference type="KEGG" id="osu:NT6N_36900"/>
<proteinExistence type="predicted"/>
<evidence type="ECO:0000313" key="3">
    <source>
        <dbReference type="EMBL" id="BDS08650.1"/>
    </source>
</evidence>
<evidence type="ECO:0000256" key="2">
    <source>
        <dbReference type="SAM" id="SignalP"/>
    </source>
</evidence>
<feature type="signal peptide" evidence="2">
    <location>
        <begin position="1"/>
        <end position="27"/>
    </location>
</feature>
<sequence length="291" mass="32636">MKNYSMISPRFLLASALAIFGIAPVSAAPDASSIQIKIRVVCAAYHPTVRKLEVGMGESEERLNFPVFDDAFSDPQKYKGSSAVPVYVPGQQEPFARVKVPAGSKNVIFLCVPTSAQSAGGPYRILPVPSDDSSFAFGTRRIFNLTRGPIGVRYGKAERRVMVAPGIKPTDLVITESSAGERRFAVEFFTQKDKEWIRFSATRWSVDDSKRSFLFIFNDPQSGRVRYRAVSEYYVAPELLRRREEEIAKSLEENAEKDAEANRKGAEQDAKIQAEIERRKKAQKVREMSRI</sequence>
<dbReference type="EMBL" id="AP026866">
    <property type="protein sequence ID" value="BDS08650.1"/>
    <property type="molecule type" value="Genomic_DNA"/>
</dbReference>
<protein>
    <submittedName>
        <fullName evidence="3">Uncharacterized protein</fullName>
    </submittedName>
</protein>
<accession>A0AAT9FRJ1</accession>
<organism evidence="3">
    <name type="scientific">Oceaniferula spumae</name>
    <dbReference type="NCBI Taxonomy" id="2979115"/>
    <lineage>
        <taxon>Bacteria</taxon>
        <taxon>Pseudomonadati</taxon>
        <taxon>Verrucomicrobiota</taxon>
        <taxon>Verrucomicrobiia</taxon>
        <taxon>Verrucomicrobiales</taxon>
        <taxon>Verrucomicrobiaceae</taxon>
        <taxon>Oceaniferula</taxon>
    </lineage>
</organism>
<feature type="region of interest" description="Disordered" evidence="1">
    <location>
        <begin position="251"/>
        <end position="291"/>
    </location>
</feature>
<keyword evidence="2" id="KW-0732">Signal</keyword>
<feature type="chain" id="PRO_5043512851" evidence="2">
    <location>
        <begin position="28"/>
        <end position="291"/>
    </location>
</feature>
<name>A0AAT9FRJ1_9BACT</name>
<reference evidence="3" key="1">
    <citation type="submission" date="2024-07" db="EMBL/GenBank/DDBJ databases">
        <title>Complete genome sequence of Verrucomicrobiaceae bacterium NT6N.</title>
        <authorList>
            <person name="Huang C."/>
            <person name="Takami H."/>
            <person name="Hamasaki K."/>
        </authorList>
    </citation>
    <scope>NUCLEOTIDE SEQUENCE</scope>
    <source>
        <strain evidence="3">NT6N</strain>
    </source>
</reference>
<gene>
    <name evidence="3" type="ORF">NT6N_36900</name>
</gene>
<dbReference type="AlphaFoldDB" id="A0AAT9FRJ1"/>
<evidence type="ECO:0000256" key="1">
    <source>
        <dbReference type="SAM" id="MobiDB-lite"/>
    </source>
</evidence>